<dbReference type="InterPro" id="IPR036439">
    <property type="entry name" value="Dockerin_dom_sf"/>
</dbReference>
<reference evidence="2 3" key="1">
    <citation type="submission" date="2019-02" db="EMBL/GenBank/DDBJ databases">
        <title>Deep-cultivation of Planctomycetes and their phenomic and genomic characterization uncovers novel biology.</title>
        <authorList>
            <person name="Wiegand S."/>
            <person name="Jogler M."/>
            <person name="Boedeker C."/>
            <person name="Pinto D."/>
            <person name="Vollmers J."/>
            <person name="Rivas-Marin E."/>
            <person name="Kohn T."/>
            <person name="Peeters S.H."/>
            <person name="Heuer A."/>
            <person name="Rast P."/>
            <person name="Oberbeckmann S."/>
            <person name="Bunk B."/>
            <person name="Jeske O."/>
            <person name="Meyerdierks A."/>
            <person name="Storesund J.E."/>
            <person name="Kallscheuer N."/>
            <person name="Luecker S."/>
            <person name="Lage O.M."/>
            <person name="Pohl T."/>
            <person name="Merkel B.J."/>
            <person name="Hornburger P."/>
            <person name="Mueller R.-W."/>
            <person name="Bruemmer F."/>
            <person name="Labrenz M."/>
            <person name="Spormann A.M."/>
            <person name="Op den Camp H."/>
            <person name="Overmann J."/>
            <person name="Amann R."/>
            <person name="Jetten M.S.M."/>
            <person name="Mascher T."/>
            <person name="Medema M.H."/>
            <person name="Devos D.P."/>
            <person name="Kaster A.-K."/>
            <person name="Ovreas L."/>
            <person name="Rohde M."/>
            <person name="Galperin M.Y."/>
            <person name="Jogler C."/>
        </authorList>
    </citation>
    <scope>NUCLEOTIDE SEQUENCE [LARGE SCALE GENOMIC DNA]</scope>
    <source>
        <strain evidence="2 3">Pan181</strain>
    </source>
</reference>
<dbReference type="InterPro" id="IPR035398">
    <property type="entry name" value="Bac_rhamnosid_C"/>
</dbReference>
<dbReference type="InterPro" id="IPR002105">
    <property type="entry name" value="Dockerin_1_rpt"/>
</dbReference>
<dbReference type="Pfam" id="PF17389">
    <property type="entry name" value="Bac_rhamnosid6H"/>
    <property type="match status" value="1"/>
</dbReference>
<dbReference type="SUPFAM" id="SSF48208">
    <property type="entry name" value="Six-hairpin glycosidases"/>
    <property type="match status" value="1"/>
</dbReference>
<dbReference type="Proteomes" id="UP000315750">
    <property type="component" value="Chromosome"/>
</dbReference>
<dbReference type="GO" id="GO:0000272">
    <property type="term" value="P:polysaccharide catabolic process"/>
    <property type="evidence" value="ECO:0007669"/>
    <property type="project" value="InterPro"/>
</dbReference>
<proteinExistence type="predicted"/>
<dbReference type="GO" id="GO:0004553">
    <property type="term" value="F:hydrolase activity, hydrolyzing O-glycosyl compounds"/>
    <property type="evidence" value="ECO:0007669"/>
    <property type="project" value="InterPro"/>
</dbReference>
<sequence length="1122" mass="123187">MAKRWSLFHSTDAPENTDQTVKLTTKTSAMNRLSLALGCVAFWNLFSAATLADLNDPSSSTASWISTGALGGENQWYAYRKTIDLTASPESAILDIATDSKYWLWINGEMVVYEGGLKRGPTPNDTYFDRVDVTPYLQEGENTVALLNWYYGRGGYSHISSGSPGVLVDGVIDGESLVTDNTWLSTKVDSYGTAGTWWILPEASLQYDERASMGDWQAPEFDDSKWKASTVLGAPGDDPWNDLVERPIPQWKDFGQQAFNNSAFVSTGEEMVFDLPYQAQFTPYFKIAVPSNAAGQTVHMQTETNLLSHTSAEYITATGVHEYESYGWISGEQLHIQFPAGVNVLEVGYRETGYNTEFVDYFQSDDTRINTLMDKGARTQYLNMRDNYFDTPDRERAAWWGDIVNELGQSVYMFDTNSHDLIKKSVWNLADWSNDNGTLHSPIPTDRNTSELPMQMLASVGHYGFANYYRHTNDTETITHVYPKVSNYVLGVWDMRSNGLLDTSRIGNQAGMWDWFDWGDNIDREAIANCWYYLALQGQREQAIAIGDTSDLAEIDQRMESIANNYDSTFWNDSRQAYFSSRHASNGGTPDDRAQALAVLAGLAPESRYDALREVLVKQEKSSPFMEAYVAPALAEMGFAADGLLRLRRRYADQIDSSQSTLGEIFQAGFDANWTKNHAWNAPLTFFAEYVAGIKPIEAGYDTYQVRPNFAGLNAASQHIETIKGGLDFSMSRTDVAGPTAGYQLSLHSPDNTLANVSLPLDGIRAFDQVHVNGQVVYSNGTSSDLPGFTFTGIQNGRLEFEAAPGDWDITVVGQQAGYFTTRSWQTDSDLPLDGSKTYTHAIDFSPGGVANQTLSGTTTIGGVPFTQESVGNGTTTGLGVVSGRDNTSGANWALSGIEFTYQGLGSRAPGEAGGMLSDGLVAGGMNQVLTLNDLEPNTDYILTWFSPLWNGNTDRVGILDGSDDGIGQGMTIAVVQDADAEMLITQYRYNTGDSTTFQMHFTSLTAGETLHHYAFTNELATELFAFVSIVGDANGDGLVDLADFDVISDHFLTSVDPGSHGDVNSDGVVNTKDYRLWQQAYTESLSSFGQGAARVPEPTSLLLLCVALGLVSYRRIKSTAA</sequence>
<dbReference type="Gene3D" id="1.50.10.10">
    <property type="match status" value="1"/>
</dbReference>
<dbReference type="KEGG" id="amuc:Pan181_21120"/>
<dbReference type="Pfam" id="PF17390">
    <property type="entry name" value="Bac_rhamnosid_C"/>
    <property type="match status" value="1"/>
</dbReference>
<protein>
    <submittedName>
        <fullName evidence="2">Bacterial alpha-L-rhamnosidase</fullName>
    </submittedName>
</protein>
<accession>A0A518AMG0</accession>
<dbReference type="Gene3D" id="2.60.420.10">
    <property type="entry name" value="Maltose phosphorylase, domain 3"/>
    <property type="match status" value="1"/>
</dbReference>
<dbReference type="Pfam" id="PF08531">
    <property type="entry name" value="Bac_rhamnosid_N"/>
    <property type="match status" value="1"/>
</dbReference>
<dbReference type="OrthoDB" id="9761045at2"/>
<feature type="domain" description="Dockerin" evidence="1">
    <location>
        <begin position="1027"/>
        <end position="1091"/>
    </location>
</feature>
<evidence type="ECO:0000313" key="2">
    <source>
        <dbReference type="EMBL" id="QDU55910.1"/>
    </source>
</evidence>
<keyword evidence="3" id="KW-1185">Reference proteome</keyword>
<dbReference type="PROSITE" id="PS00018">
    <property type="entry name" value="EF_HAND_1"/>
    <property type="match status" value="2"/>
</dbReference>
<dbReference type="InterPro" id="IPR008928">
    <property type="entry name" value="6-hairpin_glycosidase_sf"/>
</dbReference>
<dbReference type="InterPro" id="IPR008979">
    <property type="entry name" value="Galactose-bd-like_sf"/>
</dbReference>
<organism evidence="2 3">
    <name type="scientific">Aeoliella mucimassa</name>
    <dbReference type="NCBI Taxonomy" id="2527972"/>
    <lineage>
        <taxon>Bacteria</taxon>
        <taxon>Pseudomonadati</taxon>
        <taxon>Planctomycetota</taxon>
        <taxon>Planctomycetia</taxon>
        <taxon>Pirellulales</taxon>
        <taxon>Lacipirellulaceae</taxon>
        <taxon>Aeoliella</taxon>
    </lineage>
</organism>
<dbReference type="PROSITE" id="PS51766">
    <property type="entry name" value="DOCKERIN"/>
    <property type="match status" value="1"/>
</dbReference>
<dbReference type="InterPro" id="IPR035396">
    <property type="entry name" value="Bac_rhamnosid6H"/>
</dbReference>
<dbReference type="Gene3D" id="1.10.1330.10">
    <property type="entry name" value="Dockerin domain"/>
    <property type="match status" value="1"/>
</dbReference>
<dbReference type="SUPFAM" id="SSF63446">
    <property type="entry name" value="Type I dockerin domain"/>
    <property type="match status" value="1"/>
</dbReference>
<evidence type="ECO:0000313" key="3">
    <source>
        <dbReference type="Proteomes" id="UP000315750"/>
    </source>
</evidence>
<dbReference type="PANTHER" id="PTHR34987">
    <property type="entry name" value="C, PUTATIVE (AFU_ORTHOLOGUE AFUA_3G02880)-RELATED"/>
    <property type="match status" value="1"/>
</dbReference>
<dbReference type="AlphaFoldDB" id="A0A518AMG0"/>
<dbReference type="SUPFAM" id="SSF49785">
    <property type="entry name" value="Galactose-binding domain-like"/>
    <property type="match status" value="1"/>
</dbReference>
<dbReference type="InterPro" id="IPR012341">
    <property type="entry name" value="6hp_glycosidase-like_sf"/>
</dbReference>
<dbReference type="InterPro" id="IPR016134">
    <property type="entry name" value="Dockerin_dom"/>
</dbReference>
<dbReference type="InterPro" id="IPR018247">
    <property type="entry name" value="EF_Hand_1_Ca_BS"/>
</dbReference>
<dbReference type="PANTHER" id="PTHR34987:SF4">
    <property type="entry name" value="ALPHA-L-RHAMNOSIDASE C-TERMINAL DOMAIN-CONTAINING PROTEIN"/>
    <property type="match status" value="1"/>
</dbReference>
<dbReference type="NCBIfam" id="TIGR02595">
    <property type="entry name" value="PEP_CTERM"/>
    <property type="match status" value="1"/>
</dbReference>
<gene>
    <name evidence="2" type="ORF">Pan181_21120</name>
</gene>
<dbReference type="InterPro" id="IPR013424">
    <property type="entry name" value="Ice-binding_C"/>
</dbReference>
<evidence type="ECO:0000259" key="1">
    <source>
        <dbReference type="PROSITE" id="PS51766"/>
    </source>
</evidence>
<name>A0A518AMG0_9BACT</name>
<dbReference type="InterPro" id="IPR013737">
    <property type="entry name" value="Bac_rhamnosid_N"/>
</dbReference>
<dbReference type="Gene3D" id="2.60.120.260">
    <property type="entry name" value="Galactose-binding domain-like"/>
    <property type="match status" value="1"/>
</dbReference>
<dbReference type="Pfam" id="PF00404">
    <property type="entry name" value="Dockerin_1"/>
    <property type="match status" value="1"/>
</dbReference>
<dbReference type="EMBL" id="CP036278">
    <property type="protein sequence ID" value="QDU55910.1"/>
    <property type="molecule type" value="Genomic_DNA"/>
</dbReference>